<protein>
    <submittedName>
        <fullName evidence="2">Uncharacterized protein</fullName>
    </submittedName>
</protein>
<name>A0A834K7F4_VESVU</name>
<gene>
    <name evidence="2" type="ORF">HZH66_005966</name>
</gene>
<organism evidence="2 3">
    <name type="scientific">Vespula vulgaris</name>
    <name type="common">Yellow jacket</name>
    <name type="synonym">Wasp</name>
    <dbReference type="NCBI Taxonomy" id="7454"/>
    <lineage>
        <taxon>Eukaryota</taxon>
        <taxon>Metazoa</taxon>
        <taxon>Ecdysozoa</taxon>
        <taxon>Arthropoda</taxon>
        <taxon>Hexapoda</taxon>
        <taxon>Insecta</taxon>
        <taxon>Pterygota</taxon>
        <taxon>Neoptera</taxon>
        <taxon>Endopterygota</taxon>
        <taxon>Hymenoptera</taxon>
        <taxon>Apocrita</taxon>
        <taxon>Aculeata</taxon>
        <taxon>Vespoidea</taxon>
        <taxon>Vespidae</taxon>
        <taxon>Vespinae</taxon>
        <taxon>Vespula</taxon>
    </lineage>
</organism>
<proteinExistence type="predicted"/>
<dbReference type="AlphaFoldDB" id="A0A834K7F4"/>
<accession>A0A834K7F4</accession>
<keyword evidence="3" id="KW-1185">Reference proteome</keyword>
<reference evidence="2" key="1">
    <citation type="journal article" date="2020" name="G3 (Bethesda)">
        <title>High-Quality Assemblies for Three Invasive Social Wasps from the &lt;i&gt;Vespula&lt;/i&gt; Genus.</title>
        <authorList>
            <person name="Harrop T.W.R."/>
            <person name="Guhlin J."/>
            <person name="McLaughlin G.M."/>
            <person name="Permina E."/>
            <person name="Stockwell P."/>
            <person name="Gilligan J."/>
            <person name="Le Lec M.F."/>
            <person name="Gruber M.A.M."/>
            <person name="Quinn O."/>
            <person name="Lovegrove M."/>
            <person name="Duncan E.J."/>
            <person name="Remnant E.J."/>
            <person name="Van Eeckhoven J."/>
            <person name="Graham B."/>
            <person name="Knapp R.A."/>
            <person name="Langford K.W."/>
            <person name="Kronenberg Z."/>
            <person name="Press M.O."/>
            <person name="Eacker S.M."/>
            <person name="Wilson-Rankin E.E."/>
            <person name="Purcell J."/>
            <person name="Lester P.J."/>
            <person name="Dearden P.K."/>
        </authorList>
    </citation>
    <scope>NUCLEOTIDE SEQUENCE</scope>
    <source>
        <strain evidence="2">Marl-1</strain>
    </source>
</reference>
<comment type="caution">
    <text evidence="2">The sequence shown here is derived from an EMBL/GenBank/DDBJ whole genome shotgun (WGS) entry which is preliminary data.</text>
</comment>
<dbReference type="Proteomes" id="UP000614350">
    <property type="component" value="Unassembled WGS sequence"/>
</dbReference>
<dbReference type="EMBL" id="JACSEA010000005">
    <property type="protein sequence ID" value="KAF7400782.1"/>
    <property type="molecule type" value="Genomic_DNA"/>
</dbReference>
<feature type="compositionally biased region" description="Basic and acidic residues" evidence="1">
    <location>
        <begin position="29"/>
        <end position="39"/>
    </location>
</feature>
<evidence type="ECO:0000256" key="1">
    <source>
        <dbReference type="SAM" id="MobiDB-lite"/>
    </source>
</evidence>
<evidence type="ECO:0000313" key="2">
    <source>
        <dbReference type="EMBL" id="KAF7400782.1"/>
    </source>
</evidence>
<evidence type="ECO:0000313" key="3">
    <source>
        <dbReference type="Proteomes" id="UP000614350"/>
    </source>
</evidence>
<feature type="region of interest" description="Disordered" evidence="1">
    <location>
        <begin position="1"/>
        <end position="45"/>
    </location>
</feature>
<sequence>MAASSQEGTKKGGQITRLKRFSVLQEGNGDDRSLPKEMGHLGCCKDVSTSDDIQAERIPEGKNRGRVLEVHFTGIPRIKDRGRSRYTKEDHQEQLTRGHRTATLHYPLLETNTTLEMPLESDWISESVDFVSPSPTGLSFSPSTTVNWQNIVGKVAKPVVFW</sequence>